<dbReference type="InterPro" id="IPR019734">
    <property type="entry name" value="TPR_rpt"/>
</dbReference>
<dbReference type="AlphaFoldDB" id="A0A0C1ZB68"/>
<dbReference type="SMART" id="SM00028">
    <property type="entry name" value="TPR"/>
    <property type="match status" value="1"/>
</dbReference>
<dbReference type="InterPro" id="IPR011990">
    <property type="entry name" value="TPR-like_helical_dom_sf"/>
</dbReference>
<protein>
    <submittedName>
        <fullName evidence="1">Uncharacterized protein</fullName>
    </submittedName>
</protein>
<proteinExistence type="predicted"/>
<name>A0A0C1ZB68_9BACT</name>
<dbReference type="SUPFAM" id="SSF48452">
    <property type="entry name" value="TPR-like"/>
    <property type="match status" value="2"/>
</dbReference>
<sequence>MMKTARAPSTPSHALGQLLTGAILGALLTVGGFALAGKLKPPGEPDALVALAQTVDTTDKQVDVMLARGDIAGAIGALEQLRAIKWPGRDRGGDACVQLRHDAFGRLLRLRLDNPQVDAKTPQQLLDLAEQGLGREWELLDPNPFTAHLLSLRGEILEQMGRDDDALLIYQQALDMNRDLLDEVMEGSR</sequence>
<reference evidence="1 2" key="1">
    <citation type="submission" date="2014-12" db="EMBL/GenBank/DDBJ databases">
        <title>Genome assembly of Enhygromyxa salina DSM 15201.</title>
        <authorList>
            <person name="Sharma G."/>
            <person name="Subramanian S."/>
        </authorList>
    </citation>
    <scope>NUCLEOTIDE SEQUENCE [LARGE SCALE GENOMIC DNA]</scope>
    <source>
        <strain evidence="1 2">DSM 15201</strain>
    </source>
</reference>
<dbReference type="Proteomes" id="UP000031599">
    <property type="component" value="Unassembled WGS sequence"/>
</dbReference>
<gene>
    <name evidence="1" type="ORF">DB30_06226</name>
</gene>
<organism evidence="1 2">
    <name type="scientific">Enhygromyxa salina</name>
    <dbReference type="NCBI Taxonomy" id="215803"/>
    <lineage>
        <taxon>Bacteria</taxon>
        <taxon>Pseudomonadati</taxon>
        <taxon>Myxococcota</taxon>
        <taxon>Polyangia</taxon>
        <taxon>Nannocystales</taxon>
        <taxon>Nannocystaceae</taxon>
        <taxon>Enhygromyxa</taxon>
    </lineage>
</organism>
<evidence type="ECO:0000313" key="2">
    <source>
        <dbReference type="Proteomes" id="UP000031599"/>
    </source>
</evidence>
<comment type="caution">
    <text evidence="1">The sequence shown here is derived from an EMBL/GenBank/DDBJ whole genome shotgun (WGS) entry which is preliminary data.</text>
</comment>
<accession>A0A0C1ZB68</accession>
<evidence type="ECO:0000313" key="1">
    <source>
        <dbReference type="EMBL" id="KIG14924.1"/>
    </source>
</evidence>
<dbReference type="Gene3D" id="1.25.40.10">
    <property type="entry name" value="Tetratricopeptide repeat domain"/>
    <property type="match status" value="1"/>
</dbReference>
<dbReference type="EMBL" id="JMCC02000063">
    <property type="protein sequence ID" value="KIG14924.1"/>
    <property type="molecule type" value="Genomic_DNA"/>
</dbReference>